<comment type="caution">
    <text evidence="1">The sequence shown here is derived from an EMBL/GenBank/DDBJ whole genome shotgun (WGS) entry which is preliminary data.</text>
</comment>
<name>A0A553Q456_9TELE</name>
<accession>A0A553Q456</accession>
<reference evidence="1 2" key="1">
    <citation type="journal article" date="2019" name="Sci. Data">
        <title>Hybrid genome assembly and annotation of Danionella translucida.</title>
        <authorList>
            <person name="Kadobianskyi M."/>
            <person name="Schulze L."/>
            <person name="Schuelke M."/>
            <person name="Judkewitz B."/>
        </authorList>
    </citation>
    <scope>NUCLEOTIDE SEQUENCE [LARGE SCALE GENOMIC DNA]</scope>
    <source>
        <strain evidence="1 2">Bolton</strain>
    </source>
</reference>
<evidence type="ECO:0000313" key="1">
    <source>
        <dbReference type="EMBL" id="TRY84708.1"/>
    </source>
</evidence>
<evidence type="ECO:0000313" key="2">
    <source>
        <dbReference type="Proteomes" id="UP000316079"/>
    </source>
</evidence>
<proteinExistence type="predicted"/>
<dbReference type="AlphaFoldDB" id="A0A553Q456"/>
<keyword evidence="2" id="KW-1185">Reference proteome</keyword>
<dbReference type="Proteomes" id="UP000316079">
    <property type="component" value="Unassembled WGS sequence"/>
</dbReference>
<organism evidence="1 2">
    <name type="scientific">Danionella cerebrum</name>
    <dbReference type="NCBI Taxonomy" id="2873325"/>
    <lineage>
        <taxon>Eukaryota</taxon>
        <taxon>Metazoa</taxon>
        <taxon>Chordata</taxon>
        <taxon>Craniata</taxon>
        <taxon>Vertebrata</taxon>
        <taxon>Euteleostomi</taxon>
        <taxon>Actinopterygii</taxon>
        <taxon>Neopterygii</taxon>
        <taxon>Teleostei</taxon>
        <taxon>Ostariophysi</taxon>
        <taxon>Cypriniformes</taxon>
        <taxon>Danionidae</taxon>
        <taxon>Danioninae</taxon>
        <taxon>Danionella</taxon>
    </lineage>
</organism>
<dbReference type="EMBL" id="SRMA01026386">
    <property type="protein sequence ID" value="TRY84708.1"/>
    <property type="molecule type" value="Genomic_DNA"/>
</dbReference>
<sequence length="74" mass="8263">MTSTGVFLYGVVPGVQQESGFLLSHRLKPVLIEFGHPMVFLRCRGGFTELLHQVLDVSEAVYCSKLQQNLTILL</sequence>
<gene>
    <name evidence="1" type="ORF">DNTS_003923</name>
</gene>
<protein>
    <submittedName>
        <fullName evidence="1">Uncharacterized protein</fullName>
    </submittedName>
</protein>